<evidence type="ECO:0000313" key="3">
    <source>
        <dbReference type="Proteomes" id="UP001500711"/>
    </source>
</evidence>
<dbReference type="Pfam" id="PF00685">
    <property type="entry name" value="Sulfotransfer_1"/>
    <property type="match status" value="1"/>
</dbReference>
<name>A0ABP7B2I0_9PSEU</name>
<dbReference type="Gene3D" id="3.40.50.300">
    <property type="entry name" value="P-loop containing nucleotide triphosphate hydrolases"/>
    <property type="match status" value="1"/>
</dbReference>
<evidence type="ECO:0000313" key="2">
    <source>
        <dbReference type="EMBL" id="GAA3645986.1"/>
    </source>
</evidence>
<sequence length="204" mass="23083">MHDKDTGGEARPARLWPRLVKTHHVPVVFSEAAFGGVWLLVRDPRDAIYASYQWRSRFGEEPWDQVPDTFEAWLSGPGDFSRSPADDWAAFYTAWAGAFPQADVLRFEDLKQRPVEVVTDIVRRLGVEVGEADVTRAVDASSFTRMREHEERAAGSRPGGGRMVREGKTDGWKGWMYPDLAGYFTSVELRTTAREFGYDLPESP</sequence>
<dbReference type="RefSeq" id="WP_346131213.1">
    <property type="nucleotide sequence ID" value="NZ_BAABBE010000009.1"/>
</dbReference>
<proteinExistence type="predicted"/>
<accession>A0ABP7B2I0</accession>
<feature type="domain" description="Sulfotransferase" evidence="1">
    <location>
        <begin position="16"/>
        <end position="186"/>
    </location>
</feature>
<dbReference type="InterPro" id="IPR027417">
    <property type="entry name" value="P-loop_NTPase"/>
</dbReference>
<reference evidence="3" key="1">
    <citation type="journal article" date="2019" name="Int. J. Syst. Evol. Microbiol.">
        <title>The Global Catalogue of Microorganisms (GCM) 10K type strain sequencing project: providing services to taxonomists for standard genome sequencing and annotation.</title>
        <authorList>
            <consortium name="The Broad Institute Genomics Platform"/>
            <consortium name="The Broad Institute Genome Sequencing Center for Infectious Disease"/>
            <person name="Wu L."/>
            <person name="Ma J."/>
        </authorList>
    </citation>
    <scope>NUCLEOTIDE SEQUENCE [LARGE SCALE GENOMIC DNA]</scope>
    <source>
        <strain evidence="3">JCM 17494</strain>
    </source>
</reference>
<keyword evidence="3" id="KW-1185">Reference proteome</keyword>
<dbReference type="Proteomes" id="UP001500711">
    <property type="component" value="Unassembled WGS sequence"/>
</dbReference>
<dbReference type="InterPro" id="IPR000863">
    <property type="entry name" value="Sulfotransferase_dom"/>
</dbReference>
<dbReference type="EMBL" id="BAABBE010000009">
    <property type="protein sequence ID" value="GAA3645986.1"/>
    <property type="molecule type" value="Genomic_DNA"/>
</dbReference>
<comment type="caution">
    <text evidence="2">The sequence shown here is derived from an EMBL/GenBank/DDBJ whole genome shotgun (WGS) entry which is preliminary data.</text>
</comment>
<dbReference type="SUPFAM" id="SSF52540">
    <property type="entry name" value="P-loop containing nucleoside triphosphate hydrolases"/>
    <property type="match status" value="1"/>
</dbReference>
<gene>
    <name evidence="2" type="ORF">GCM10022267_35850</name>
</gene>
<protein>
    <recommendedName>
        <fullName evidence="1">Sulfotransferase domain-containing protein</fullName>
    </recommendedName>
</protein>
<evidence type="ECO:0000259" key="1">
    <source>
        <dbReference type="Pfam" id="PF00685"/>
    </source>
</evidence>
<organism evidence="2 3">
    <name type="scientific">Lentzea roselyniae</name>
    <dbReference type="NCBI Taxonomy" id="531940"/>
    <lineage>
        <taxon>Bacteria</taxon>
        <taxon>Bacillati</taxon>
        <taxon>Actinomycetota</taxon>
        <taxon>Actinomycetes</taxon>
        <taxon>Pseudonocardiales</taxon>
        <taxon>Pseudonocardiaceae</taxon>
        <taxon>Lentzea</taxon>
    </lineage>
</organism>